<dbReference type="EMBL" id="SZYD01001769">
    <property type="protein sequence ID" value="KAD0332298.1"/>
    <property type="molecule type" value="Genomic_DNA"/>
</dbReference>
<accession>A0A5N6LBZ8</accession>
<evidence type="ECO:0000256" key="1">
    <source>
        <dbReference type="ARBA" id="ARBA00022723"/>
    </source>
</evidence>
<dbReference type="Proteomes" id="UP000326396">
    <property type="component" value="Unassembled WGS sequence"/>
</dbReference>
<proteinExistence type="inferred from homology"/>
<evidence type="ECO:0000256" key="2">
    <source>
        <dbReference type="ARBA" id="ARBA00023004"/>
    </source>
</evidence>
<dbReference type="AlphaFoldDB" id="A0A5N6LBZ8"/>
<name>A0A5N6LBZ8_9ASTR</name>
<feature type="domain" description="Fe2OG dioxygenase" evidence="4">
    <location>
        <begin position="153"/>
        <end position="255"/>
    </location>
</feature>
<dbReference type="InterPro" id="IPR026992">
    <property type="entry name" value="DIOX_N"/>
</dbReference>
<evidence type="ECO:0000313" key="6">
    <source>
        <dbReference type="Proteomes" id="UP000326396"/>
    </source>
</evidence>
<protein>
    <recommendedName>
        <fullName evidence="4">Fe2OG dioxygenase domain-containing protein</fullName>
    </recommendedName>
</protein>
<dbReference type="GO" id="GO:0016705">
    <property type="term" value="F:oxidoreductase activity, acting on paired donors, with incorporation or reduction of molecular oxygen"/>
    <property type="evidence" value="ECO:0007669"/>
    <property type="project" value="UniProtKB-ARBA"/>
</dbReference>
<organism evidence="5 6">
    <name type="scientific">Mikania micrantha</name>
    <name type="common">bitter vine</name>
    <dbReference type="NCBI Taxonomy" id="192012"/>
    <lineage>
        <taxon>Eukaryota</taxon>
        <taxon>Viridiplantae</taxon>
        <taxon>Streptophyta</taxon>
        <taxon>Embryophyta</taxon>
        <taxon>Tracheophyta</taxon>
        <taxon>Spermatophyta</taxon>
        <taxon>Magnoliopsida</taxon>
        <taxon>eudicotyledons</taxon>
        <taxon>Gunneridae</taxon>
        <taxon>Pentapetalae</taxon>
        <taxon>asterids</taxon>
        <taxon>campanulids</taxon>
        <taxon>Asterales</taxon>
        <taxon>Asteraceae</taxon>
        <taxon>Asteroideae</taxon>
        <taxon>Heliantheae alliance</taxon>
        <taxon>Eupatorieae</taxon>
        <taxon>Mikania</taxon>
    </lineage>
</organism>
<dbReference type="InterPro" id="IPR050231">
    <property type="entry name" value="Iron_ascorbate_oxido_reductase"/>
</dbReference>
<dbReference type="InterPro" id="IPR005123">
    <property type="entry name" value="Oxoglu/Fe-dep_dioxygenase_dom"/>
</dbReference>
<comment type="caution">
    <text evidence="5">The sequence shown here is derived from an EMBL/GenBank/DDBJ whole genome shotgun (WGS) entry which is preliminary data.</text>
</comment>
<dbReference type="PROSITE" id="PS51471">
    <property type="entry name" value="FE2OG_OXY"/>
    <property type="match status" value="1"/>
</dbReference>
<dbReference type="Gene3D" id="2.60.120.330">
    <property type="entry name" value="B-lactam Antibiotic, Isopenicillin N Synthase, Chain"/>
    <property type="match status" value="1"/>
</dbReference>
<dbReference type="Pfam" id="PF14226">
    <property type="entry name" value="DIOX_N"/>
    <property type="match status" value="1"/>
</dbReference>
<dbReference type="OrthoDB" id="288590at2759"/>
<keyword evidence="3" id="KW-0560">Oxidoreductase</keyword>
<dbReference type="Pfam" id="PF03171">
    <property type="entry name" value="2OG-FeII_Oxy"/>
    <property type="match status" value="1"/>
</dbReference>
<comment type="similarity">
    <text evidence="3">Belongs to the iron/ascorbate-dependent oxidoreductase family.</text>
</comment>
<gene>
    <name evidence="5" type="ORF">E3N88_44445</name>
</gene>
<evidence type="ECO:0000313" key="5">
    <source>
        <dbReference type="EMBL" id="KAD0332298.1"/>
    </source>
</evidence>
<keyword evidence="6" id="KW-1185">Reference proteome</keyword>
<sequence>MREHVVGGDFMVGGRIRTLPEVEEGGGEMELVKALEEWGCFRVVNHGVPAELMSEMKAVTAAIFDLPDEIHTPTTYTKYGMGYIRRGLINPFFESLSINDISSPEGFIHKLDVSDHQRETIYKYIKAIRNLAGFLGRKLMEGHGLAGDLFEGWFYQLRMNKYHFSPESVGSLGSDLHSDPSFLTILQDDENLNGLQVVDKFSGEFVPVDHIPGSLVVNAGDIGKVWSNGRYYNVNHKVCCLKPTIRSSIAFFMLAPTDQKIEAPSELVDSDHPRCYVPLDYKEYRKTRMLRGEITGGVLDLFNSTPN</sequence>
<dbReference type="GO" id="GO:0046872">
    <property type="term" value="F:metal ion binding"/>
    <property type="evidence" value="ECO:0007669"/>
    <property type="project" value="UniProtKB-KW"/>
</dbReference>
<keyword evidence="2 3" id="KW-0408">Iron</keyword>
<reference evidence="5 6" key="1">
    <citation type="submission" date="2019-05" db="EMBL/GenBank/DDBJ databases">
        <title>Mikania micrantha, genome provides insights into the molecular mechanism of rapid growth.</title>
        <authorList>
            <person name="Liu B."/>
        </authorList>
    </citation>
    <scope>NUCLEOTIDE SEQUENCE [LARGE SCALE GENOMIC DNA]</scope>
    <source>
        <strain evidence="5">NLD-2019</strain>
        <tissue evidence="5">Leaf</tissue>
    </source>
</reference>
<evidence type="ECO:0000256" key="3">
    <source>
        <dbReference type="RuleBase" id="RU003682"/>
    </source>
</evidence>
<dbReference type="PANTHER" id="PTHR47990">
    <property type="entry name" value="2-OXOGLUTARATE (2OG) AND FE(II)-DEPENDENT OXYGENASE SUPERFAMILY PROTEIN-RELATED"/>
    <property type="match status" value="1"/>
</dbReference>
<dbReference type="InterPro" id="IPR044861">
    <property type="entry name" value="IPNS-like_FE2OG_OXY"/>
</dbReference>
<dbReference type="InterPro" id="IPR027443">
    <property type="entry name" value="IPNS-like_sf"/>
</dbReference>
<keyword evidence="1 3" id="KW-0479">Metal-binding</keyword>
<dbReference type="SUPFAM" id="SSF51197">
    <property type="entry name" value="Clavaminate synthase-like"/>
    <property type="match status" value="1"/>
</dbReference>
<evidence type="ECO:0000259" key="4">
    <source>
        <dbReference type="PROSITE" id="PS51471"/>
    </source>
</evidence>